<evidence type="ECO:0000313" key="2">
    <source>
        <dbReference type="Proteomes" id="UP000250235"/>
    </source>
</evidence>
<dbReference type="Proteomes" id="UP000250235">
    <property type="component" value="Unassembled WGS sequence"/>
</dbReference>
<organism evidence="1 2">
    <name type="scientific">Dorcoceras hygrometricum</name>
    <dbReference type="NCBI Taxonomy" id="472368"/>
    <lineage>
        <taxon>Eukaryota</taxon>
        <taxon>Viridiplantae</taxon>
        <taxon>Streptophyta</taxon>
        <taxon>Embryophyta</taxon>
        <taxon>Tracheophyta</taxon>
        <taxon>Spermatophyta</taxon>
        <taxon>Magnoliopsida</taxon>
        <taxon>eudicotyledons</taxon>
        <taxon>Gunneridae</taxon>
        <taxon>Pentapetalae</taxon>
        <taxon>asterids</taxon>
        <taxon>lamiids</taxon>
        <taxon>Lamiales</taxon>
        <taxon>Gesneriaceae</taxon>
        <taxon>Didymocarpoideae</taxon>
        <taxon>Trichosporeae</taxon>
        <taxon>Loxocarpinae</taxon>
        <taxon>Dorcoceras</taxon>
    </lineage>
</organism>
<name>A0A2Z6ZRD2_9LAMI</name>
<dbReference type="AlphaFoldDB" id="A0A2Z6ZRD2"/>
<gene>
    <name evidence="1" type="ORF">F511_47303</name>
</gene>
<accession>A0A2Z6ZRD2</accession>
<reference evidence="1 2" key="1">
    <citation type="journal article" date="2015" name="Proc. Natl. Acad. Sci. U.S.A.">
        <title>The resurrection genome of Boea hygrometrica: A blueprint for survival of dehydration.</title>
        <authorList>
            <person name="Xiao L."/>
            <person name="Yang G."/>
            <person name="Zhang L."/>
            <person name="Yang X."/>
            <person name="Zhao S."/>
            <person name="Ji Z."/>
            <person name="Zhou Q."/>
            <person name="Hu M."/>
            <person name="Wang Y."/>
            <person name="Chen M."/>
            <person name="Xu Y."/>
            <person name="Jin H."/>
            <person name="Xiao X."/>
            <person name="Hu G."/>
            <person name="Bao F."/>
            <person name="Hu Y."/>
            <person name="Wan P."/>
            <person name="Li L."/>
            <person name="Deng X."/>
            <person name="Kuang T."/>
            <person name="Xiang C."/>
            <person name="Zhu J.K."/>
            <person name="Oliver M.J."/>
            <person name="He Y."/>
        </authorList>
    </citation>
    <scope>NUCLEOTIDE SEQUENCE [LARGE SCALE GENOMIC DNA]</scope>
    <source>
        <strain evidence="2">cv. XS01</strain>
    </source>
</reference>
<protein>
    <submittedName>
        <fullName evidence="1">Uncharacterized protein</fullName>
    </submittedName>
</protein>
<dbReference type="EMBL" id="KV206863">
    <property type="protein sequence ID" value="KZT75672.1"/>
    <property type="molecule type" value="Genomic_DNA"/>
</dbReference>
<proteinExistence type="predicted"/>
<sequence length="50" mass="5847">MFFDWYIATGKLRDWYTSRLVHQSTGTLQRKLSPRLEATVPPEQDTFNGS</sequence>
<keyword evidence="2" id="KW-1185">Reference proteome</keyword>
<evidence type="ECO:0000313" key="1">
    <source>
        <dbReference type="EMBL" id="KZT75672.1"/>
    </source>
</evidence>